<keyword evidence="2" id="KW-1185">Reference proteome</keyword>
<gene>
    <name evidence="1" type="ORF">SFMTTN_1067</name>
</gene>
<evidence type="ECO:0000313" key="2">
    <source>
        <dbReference type="Proteomes" id="UP000286806"/>
    </source>
</evidence>
<dbReference type="Proteomes" id="UP000286806">
    <property type="component" value="Unassembled WGS sequence"/>
</dbReference>
<name>A0A401JCJ2_9PROT</name>
<reference evidence="1 2" key="1">
    <citation type="journal article" date="2019" name="Front. Microbiol.">
        <title>Genomes of Neutrophilic Sulfur-Oxidizing Chemolithoautotrophs Representing 9 Proteobacterial Species From 8 Genera.</title>
        <authorList>
            <person name="Watanabe T."/>
            <person name="Kojima H."/>
            <person name="Umezawa K."/>
            <person name="Hori C."/>
            <person name="Takasuka T.E."/>
            <person name="Kato Y."/>
            <person name="Fukui M."/>
        </authorList>
    </citation>
    <scope>NUCLEOTIDE SEQUENCE [LARGE SCALE GENOMIC DNA]</scope>
    <source>
        <strain evidence="1 2">TTN</strain>
    </source>
</reference>
<accession>A0A401JCJ2</accession>
<dbReference type="EMBL" id="BGOW01000008">
    <property type="protein sequence ID" value="GBL45260.1"/>
    <property type="molecule type" value="Genomic_DNA"/>
</dbReference>
<sequence length="129" mass="13840">MIANNLKKIRENEAKELAKLSANSDEYRTSILECAEWFLEAIRHAATSGKESGYSLAPDFLAAFDIAAGQILGAIQSGTINFDSAKRSAAIAKINQQATEERREADPEFAAFLGATLMSAKAAIATSNK</sequence>
<dbReference type="AlphaFoldDB" id="A0A401JCJ2"/>
<organism evidence="1 2">
    <name type="scientific">Sulfuriferula multivorans</name>
    <dbReference type="NCBI Taxonomy" id="1559896"/>
    <lineage>
        <taxon>Bacteria</taxon>
        <taxon>Pseudomonadati</taxon>
        <taxon>Pseudomonadota</taxon>
        <taxon>Betaproteobacteria</taxon>
        <taxon>Nitrosomonadales</taxon>
        <taxon>Sulfuricellaceae</taxon>
        <taxon>Sulfuriferula</taxon>
    </lineage>
</organism>
<protein>
    <submittedName>
        <fullName evidence="1">Uncharacterized protein</fullName>
    </submittedName>
</protein>
<evidence type="ECO:0000313" key="1">
    <source>
        <dbReference type="EMBL" id="GBL45260.1"/>
    </source>
</evidence>
<proteinExistence type="predicted"/>
<comment type="caution">
    <text evidence="1">The sequence shown here is derived from an EMBL/GenBank/DDBJ whole genome shotgun (WGS) entry which is preliminary data.</text>
</comment>